<dbReference type="Gene3D" id="1.20.1560.10">
    <property type="entry name" value="ABC transporter type 1, transmembrane domain"/>
    <property type="match status" value="1"/>
</dbReference>
<dbReference type="EMBL" id="WNHJ01000601">
    <property type="protein sequence ID" value="MTV64340.1"/>
    <property type="molecule type" value="Genomic_DNA"/>
</dbReference>
<dbReference type="GO" id="GO:0005524">
    <property type="term" value="F:ATP binding"/>
    <property type="evidence" value="ECO:0007669"/>
    <property type="project" value="UniProtKB-KW"/>
</dbReference>
<dbReference type="InterPro" id="IPR036640">
    <property type="entry name" value="ABC1_TM_sf"/>
</dbReference>
<proteinExistence type="predicted"/>
<evidence type="ECO:0000256" key="1">
    <source>
        <dbReference type="ARBA" id="ARBA00004651"/>
    </source>
</evidence>
<dbReference type="InterPro" id="IPR039421">
    <property type="entry name" value="Type_1_exporter"/>
</dbReference>
<evidence type="ECO:0000256" key="2">
    <source>
        <dbReference type="ARBA" id="ARBA00022692"/>
    </source>
</evidence>
<protein>
    <submittedName>
        <fullName evidence="7">ABC transporter ATP-binding protein</fullName>
    </submittedName>
</protein>
<evidence type="ECO:0000313" key="7">
    <source>
        <dbReference type="EMBL" id="MTV64340.1"/>
    </source>
</evidence>
<feature type="transmembrane region" description="Helical" evidence="5">
    <location>
        <begin position="55"/>
        <end position="73"/>
    </location>
</feature>
<name>A0A6G2D669_STREE</name>
<dbReference type="SUPFAM" id="SSF90123">
    <property type="entry name" value="ABC transporter transmembrane region"/>
    <property type="match status" value="1"/>
</dbReference>
<evidence type="ECO:0000259" key="6">
    <source>
        <dbReference type="PROSITE" id="PS50929"/>
    </source>
</evidence>
<dbReference type="PANTHER" id="PTHR43394">
    <property type="entry name" value="ATP-DEPENDENT PERMEASE MDL1, MITOCHONDRIAL"/>
    <property type="match status" value="1"/>
</dbReference>
<dbReference type="Proteomes" id="UP000474228">
    <property type="component" value="Unassembled WGS sequence"/>
</dbReference>
<sequence length="92" mass="10434">MSYFDKTPAGSIVSRLTNDTETISDMFSGILSSFISAVFIFVTTLYTMLVLDYRLTALVLLFLPLIFLLVNLYRKKSVKVIEKTRSLLSDIN</sequence>
<dbReference type="Pfam" id="PF00664">
    <property type="entry name" value="ABC_membrane"/>
    <property type="match status" value="1"/>
</dbReference>
<feature type="non-terminal residue" evidence="7">
    <location>
        <position position="92"/>
    </location>
</feature>
<accession>A0A6G2D669</accession>
<keyword evidence="7" id="KW-0067">ATP-binding</keyword>
<dbReference type="AlphaFoldDB" id="A0A6G2D669"/>
<comment type="caution">
    <text evidence="7">The sequence shown here is derived from an EMBL/GenBank/DDBJ whole genome shotgun (WGS) entry which is preliminary data.</text>
</comment>
<keyword evidence="7" id="KW-0547">Nucleotide-binding</keyword>
<evidence type="ECO:0000256" key="4">
    <source>
        <dbReference type="ARBA" id="ARBA00023136"/>
    </source>
</evidence>
<feature type="non-terminal residue" evidence="7">
    <location>
        <position position="1"/>
    </location>
</feature>
<gene>
    <name evidence="7" type="ORF">GM539_13475</name>
</gene>
<keyword evidence="3 5" id="KW-1133">Transmembrane helix</keyword>
<dbReference type="PANTHER" id="PTHR43394:SF1">
    <property type="entry name" value="ATP-BINDING CASSETTE SUB-FAMILY B MEMBER 10, MITOCHONDRIAL"/>
    <property type="match status" value="1"/>
</dbReference>
<feature type="domain" description="ABC transmembrane type-1" evidence="6">
    <location>
        <begin position="1"/>
        <end position="92"/>
    </location>
</feature>
<reference evidence="7 8" key="1">
    <citation type="submission" date="2019-11" db="EMBL/GenBank/DDBJ databases">
        <title>Growth characteristics of pneumococcus vary with the chemical composition of the capsule and with environmental conditions.</title>
        <authorList>
            <person name="Tothpal A."/>
            <person name="Desobry K."/>
            <person name="Joshi S."/>
            <person name="Wyllie A.L."/>
            <person name="Weinberger D.M."/>
        </authorList>
    </citation>
    <scope>NUCLEOTIDE SEQUENCE [LARGE SCALE GENOMIC DNA]</scope>
    <source>
        <strain evidence="8">pnumococcus22F</strain>
    </source>
</reference>
<dbReference type="InterPro" id="IPR011527">
    <property type="entry name" value="ABC1_TM_dom"/>
</dbReference>
<dbReference type="GO" id="GO:0015421">
    <property type="term" value="F:ABC-type oligopeptide transporter activity"/>
    <property type="evidence" value="ECO:0007669"/>
    <property type="project" value="TreeGrafter"/>
</dbReference>
<dbReference type="RefSeq" id="WP_269057779.1">
    <property type="nucleotide sequence ID" value="NZ_WNHJ01000601.1"/>
</dbReference>
<evidence type="ECO:0000256" key="5">
    <source>
        <dbReference type="SAM" id="Phobius"/>
    </source>
</evidence>
<evidence type="ECO:0000313" key="8">
    <source>
        <dbReference type="Proteomes" id="UP000474228"/>
    </source>
</evidence>
<evidence type="ECO:0000256" key="3">
    <source>
        <dbReference type="ARBA" id="ARBA00022989"/>
    </source>
</evidence>
<organism evidence="7 8">
    <name type="scientific">Streptococcus pneumoniae</name>
    <dbReference type="NCBI Taxonomy" id="1313"/>
    <lineage>
        <taxon>Bacteria</taxon>
        <taxon>Bacillati</taxon>
        <taxon>Bacillota</taxon>
        <taxon>Bacilli</taxon>
        <taxon>Lactobacillales</taxon>
        <taxon>Streptococcaceae</taxon>
        <taxon>Streptococcus</taxon>
    </lineage>
</organism>
<feature type="transmembrane region" description="Helical" evidence="5">
    <location>
        <begin position="30"/>
        <end position="49"/>
    </location>
</feature>
<keyword evidence="2 5" id="KW-0812">Transmembrane</keyword>
<comment type="subcellular location">
    <subcellularLocation>
        <location evidence="1">Cell membrane</location>
        <topology evidence="1">Multi-pass membrane protein</topology>
    </subcellularLocation>
</comment>
<keyword evidence="4 5" id="KW-0472">Membrane</keyword>
<dbReference type="PROSITE" id="PS50929">
    <property type="entry name" value="ABC_TM1F"/>
    <property type="match status" value="1"/>
</dbReference>
<dbReference type="GO" id="GO:0005886">
    <property type="term" value="C:plasma membrane"/>
    <property type="evidence" value="ECO:0007669"/>
    <property type="project" value="UniProtKB-SubCell"/>
</dbReference>